<dbReference type="EMBL" id="JACIEA010000002">
    <property type="protein sequence ID" value="MBB3943605.1"/>
    <property type="molecule type" value="Genomic_DNA"/>
</dbReference>
<dbReference type="InterPro" id="IPR050832">
    <property type="entry name" value="Bact_Acetyltransf"/>
</dbReference>
<keyword evidence="4" id="KW-0689">Ribosomal protein</keyword>
<dbReference type="SUPFAM" id="SSF55729">
    <property type="entry name" value="Acyl-CoA N-acyltransferases (Nat)"/>
    <property type="match status" value="1"/>
</dbReference>
<dbReference type="PROSITE" id="PS51186">
    <property type="entry name" value="GNAT"/>
    <property type="match status" value="1"/>
</dbReference>
<gene>
    <name evidence="4" type="ORF">GGR91_001863</name>
</gene>
<evidence type="ECO:0000313" key="5">
    <source>
        <dbReference type="Proteomes" id="UP000581447"/>
    </source>
</evidence>
<reference evidence="4 5" key="1">
    <citation type="submission" date="2020-08" db="EMBL/GenBank/DDBJ databases">
        <title>Genomic Encyclopedia of Type Strains, Phase IV (KMG-IV): sequencing the most valuable type-strain genomes for metagenomic binning, comparative biology and taxonomic classification.</title>
        <authorList>
            <person name="Goeker M."/>
        </authorList>
    </citation>
    <scope>NUCLEOTIDE SEQUENCE [LARGE SCALE GENOMIC DNA]</scope>
    <source>
        <strain evidence="4 5">DSM 29050</strain>
    </source>
</reference>
<dbReference type="CDD" id="cd04301">
    <property type="entry name" value="NAT_SF"/>
    <property type="match status" value="1"/>
</dbReference>
<dbReference type="InterPro" id="IPR016181">
    <property type="entry name" value="Acyl_CoA_acyltransferase"/>
</dbReference>
<proteinExistence type="predicted"/>
<keyword evidence="4" id="KW-0687">Ribonucleoprotein</keyword>
<comment type="caution">
    <text evidence="4">The sequence shown here is derived from an EMBL/GenBank/DDBJ whole genome shotgun (WGS) entry which is preliminary data.</text>
</comment>
<organism evidence="4 5">
    <name type="scientific">Sphingorhabdus rigui</name>
    <dbReference type="NCBI Taxonomy" id="1282858"/>
    <lineage>
        <taxon>Bacteria</taxon>
        <taxon>Pseudomonadati</taxon>
        <taxon>Pseudomonadota</taxon>
        <taxon>Alphaproteobacteria</taxon>
        <taxon>Sphingomonadales</taxon>
        <taxon>Sphingomonadaceae</taxon>
        <taxon>Sphingorhabdus</taxon>
    </lineage>
</organism>
<keyword evidence="1" id="KW-0808">Transferase</keyword>
<keyword evidence="5" id="KW-1185">Reference proteome</keyword>
<dbReference type="GO" id="GO:0005840">
    <property type="term" value="C:ribosome"/>
    <property type="evidence" value="ECO:0007669"/>
    <property type="project" value="UniProtKB-KW"/>
</dbReference>
<evidence type="ECO:0000259" key="3">
    <source>
        <dbReference type="PROSITE" id="PS51186"/>
    </source>
</evidence>
<dbReference type="RefSeq" id="WP_183941900.1">
    <property type="nucleotide sequence ID" value="NZ_BAABBG010000005.1"/>
</dbReference>
<keyword evidence="2" id="KW-0012">Acyltransferase</keyword>
<protein>
    <submittedName>
        <fullName evidence="4">Ribosomal protein S18 acetylase RimI-like enzyme</fullName>
    </submittedName>
</protein>
<dbReference type="GO" id="GO:0016747">
    <property type="term" value="F:acyltransferase activity, transferring groups other than amino-acyl groups"/>
    <property type="evidence" value="ECO:0007669"/>
    <property type="project" value="InterPro"/>
</dbReference>
<feature type="domain" description="N-acetyltransferase" evidence="3">
    <location>
        <begin position="4"/>
        <end position="173"/>
    </location>
</feature>
<evidence type="ECO:0000256" key="1">
    <source>
        <dbReference type="ARBA" id="ARBA00022679"/>
    </source>
</evidence>
<name>A0A840B626_9SPHN</name>
<dbReference type="PANTHER" id="PTHR43877">
    <property type="entry name" value="AMINOALKYLPHOSPHONATE N-ACETYLTRANSFERASE-RELATED-RELATED"/>
    <property type="match status" value="1"/>
</dbReference>
<dbReference type="Gene3D" id="3.40.630.30">
    <property type="match status" value="1"/>
</dbReference>
<dbReference type="AlphaFoldDB" id="A0A840B626"/>
<evidence type="ECO:0000313" key="4">
    <source>
        <dbReference type="EMBL" id="MBB3943605.1"/>
    </source>
</evidence>
<accession>A0A840B626</accession>
<sequence length="173" mass="18808">MTPVIWRKAGVHDADALALLGSATFLATFAFDHPGQPLVAHLRTEHSPEYYANALAQPGVDIVMGETPLGAPVGYAMITPPSHPDLQQDGDIELKRIYLLGPWQGGGNGRQLLEQAFAIAAERGAKRMLLAVYENNEKAVAFYERAGFTAIGKTVFMVGDVPFRDMVYARPLI</sequence>
<dbReference type="InterPro" id="IPR000182">
    <property type="entry name" value="GNAT_dom"/>
</dbReference>
<dbReference type="Proteomes" id="UP000581447">
    <property type="component" value="Unassembled WGS sequence"/>
</dbReference>
<evidence type="ECO:0000256" key="2">
    <source>
        <dbReference type="ARBA" id="ARBA00023315"/>
    </source>
</evidence>
<dbReference type="Pfam" id="PF00583">
    <property type="entry name" value="Acetyltransf_1"/>
    <property type="match status" value="1"/>
</dbReference>